<dbReference type="PROSITE" id="PS50178">
    <property type="entry name" value="ZF_FYVE"/>
    <property type="match status" value="1"/>
</dbReference>
<dbReference type="AlphaFoldDB" id="A0A9W7YF83"/>
<dbReference type="PANTHER" id="PTHR23164">
    <property type="entry name" value="EARLY ENDOSOME ANTIGEN 1"/>
    <property type="match status" value="1"/>
</dbReference>
<dbReference type="SMART" id="SM00064">
    <property type="entry name" value="FYVE"/>
    <property type="match status" value="2"/>
</dbReference>
<dbReference type="EMBL" id="JANBOI010000067">
    <property type="protein sequence ID" value="KAJ1734582.1"/>
    <property type="molecule type" value="Genomic_DNA"/>
</dbReference>
<reference evidence="7" key="1">
    <citation type="submission" date="2022-07" db="EMBL/GenBank/DDBJ databases">
        <title>Phylogenomic reconstructions and comparative analyses of Kickxellomycotina fungi.</title>
        <authorList>
            <person name="Reynolds N.K."/>
            <person name="Stajich J.E."/>
            <person name="Barry K."/>
            <person name="Grigoriev I.V."/>
            <person name="Crous P."/>
            <person name="Smith M.E."/>
        </authorList>
    </citation>
    <scope>NUCLEOTIDE SEQUENCE</scope>
    <source>
        <strain evidence="7">BCRC 34381</strain>
    </source>
</reference>
<feature type="compositionally biased region" description="Low complexity" evidence="5">
    <location>
        <begin position="560"/>
        <end position="574"/>
    </location>
</feature>
<dbReference type="InterPro" id="IPR017455">
    <property type="entry name" value="Znf_FYVE-rel"/>
</dbReference>
<evidence type="ECO:0000256" key="3">
    <source>
        <dbReference type="ARBA" id="ARBA00022833"/>
    </source>
</evidence>
<evidence type="ECO:0000256" key="2">
    <source>
        <dbReference type="ARBA" id="ARBA00022771"/>
    </source>
</evidence>
<dbReference type="Pfam" id="PF01363">
    <property type="entry name" value="FYVE"/>
    <property type="match status" value="1"/>
</dbReference>
<dbReference type="InterPro" id="IPR036531">
    <property type="entry name" value="Rbsn_Rab-bd_sf"/>
</dbReference>
<comment type="caution">
    <text evidence="7">The sequence shown here is derived from an EMBL/GenBank/DDBJ whole genome shotgun (WGS) entry which is preliminary data.</text>
</comment>
<feature type="region of interest" description="Disordered" evidence="5">
    <location>
        <begin position="66"/>
        <end position="88"/>
    </location>
</feature>
<feature type="domain" description="FYVE-type" evidence="6">
    <location>
        <begin position="337"/>
        <end position="408"/>
    </location>
</feature>
<keyword evidence="7" id="KW-0645">Protease</keyword>
<proteinExistence type="predicted"/>
<dbReference type="GO" id="GO:0008270">
    <property type="term" value="F:zinc ion binding"/>
    <property type="evidence" value="ECO:0007669"/>
    <property type="project" value="UniProtKB-KW"/>
</dbReference>
<feature type="region of interest" description="Disordered" evidence="5">
    <location>
        <begin position="128"/>
        <end position="168"/>
    </location>
</feature>
<dbReference type="InterPro" id="IPR013083">
    <property type="entry name" value="Znf_RING/FYVE/PHD"/>
</dbReference>
<dbReference type="CDD" id="cd15737">
    <property type="entry name" value="FYVE2_Vac1p_like"/>
    <property type="match status" value="1"/>
</dbReference>
<dbReference type="Pfam" id="PF11464">
    <property type="entry name" value="Rbsn"/>
    <property type="match status" value="1"/>
</dbReference>
<dbReference type="SUPFAM" id="SSF57903">
    <property type="entry name" value="FYVE/PHD zinc finger"/>
    <property type="match status" value="2"/>
</dbReference>
<evidence type="ECO:0000313" key="8">
    <source>
        <dbReference type="Proteomes" id="UP001143981"/>
    </source>
</evidence>
<feature type="compositionally biased region" description="Gly residues" evidence="5">
    <location>
        <begin position="587"/>
        <end position="596"/>
    </location>
</feature>
<dbReference type="InterPro" id="IPR000306">
    <property type="entry name" value="Znf_FYVE"/>
</dbReference>
<feature type="compositionally biased region" description="Low complexity" evidence="5">
    <location>
        <begin position="131"/>
        <end position="144"/>
    </location>
</feature>
<dbReference type="OrthoDB" id="166134at2759"/>
<dbReference type="InterPro" id="IPR013087">
    <property type="entry name" value="Znf_C2H2_type"/>
</dbReference>
<evidence type="ECO:0000313" key="7">
    <source>
        <dbReference type="EMBL" id="KAJ1734582.1"/>
    </source>
</evidence>
<dbReference type="SUPFAM" id="SSF140125">
    <property type="entry name" value="Rabenosyn-5 Rab-binding domain-like"/>
    <property type="match status" value="1"/>
</dbReference>
<dbReference type="Proteomes" id="UP001143981">
    <property type="component" value="Unassembled WGS sequence"/>
</dbReference>
<feature type="region of interest" description="Disordered" evidence="5">
    <location>
        <begin position="528"/>
        <end position="625"/>
    </location>
</feature>
<keyword evidence="3" id="KW-0862">Zinc</keyword>
<keyword evidence="2 4" id="KW-0863">Zinc-finger</keyword>
<evidence type="ECO:0000256" key="4">
    <source>
        <dbReference type="PROSITE-ProRule" id="PRU00091"/>
    </source>
</evidence>
<keyword evidence="7" id="KW-0121">Carboxypeptidase</keyword>
<evidence type="ECO:0000256" key="1">
    <source>
        <dbReference type="ARBA" id="ARBA00022723"/>
    </source>
</evidence>
<evidence type="ECO:0000256" key="5">
    <source>
        <dbReference type="SAM" id="MobiDB-lite"/>
    </source>
</evidence>
<sequence length="745" mass="77654">MRRSTVSLGALQTPAAAGLRANSMSGDDAGPDVARDSLRCPICGAMAPSLFALNVHLDDMHFAGDGGPRHHMPHGAEETAGHSGHAGFAPAAGLAAEGVRSRYASQDDLEEVKGAILGFFRGAGKAVRGLSGSAPSGSPSATSSDHGNEDTHAQAPHDGGWRVGDKDGADRDLVTRAHWQQHRPGARCSVPACGLVLTPHTDALNCRCCGRLMCGRHCDRQVRLSATAQLARRGGVYCRACDECHTRAAGGTAGQTRDLTRGFVHLRRRAVNTAVLEGNRIEKRLEKLALVHGAAQPSAGPSTSAAAASALVLGAQPGARSRALQAAEQEVVAWEDDALAASCPFCGKAFGRLASRRHHCRLCGRVVCGRAGCSTLLAVPLPAAGGQGFSPSRCADIRACCECERTVIRHRNRLARAVPQAPDLVRLYAQIRASMALVEEILPVFNALAMRLRNLDEGRAGAMPDLPRAARVRKQLTAAFGDMDQASKRIAMLPAGTPSSSRLHEAVRRAVAQYLQLHMFPLTMLPRAPHRPLGTRSPDLVPRAPRPQHVHPAPGSSGEPTESPTGSIPSSTSTVNAHGARLPPIDGGSGSAGGSARGSIESSTADCSGSPVPGPATGGGGNGEGGGKPGMAVALANGVGGAATGIASSLLSLVAAPRRRARDEGADRDRLIQQALAADPEKEQRIAAMPLNEKMASLGVLRDQRQRVLGYIGDAQRGRRLEDAASLQASLDDLDVELSLIERSL</sequence>
<feature type="compositionally biased region" description="Basic and acidic residues" evidence="5">
    <location>
        <begin position="159"/>
        <end position="168"/>
    </location>
</feature>
<dbReference type="Gene3D" id="3.30.40.10">
    <property type="entry name" value="Zinc/RING finger domain, C3HC4 (zinc finger)"/>
    <property type="match status" value="2"/>
</dbReference>
<dbReference type="InterPro" id="IPR021565">
    <property type="entry name" value="Rbsn_Rab-bd"/>
</dbReference>
<organism evidence="7 8">
    <name type="scientific">Coemansia biformis</name>
    <dbReference type="NCBI Taxonomy" id="1286918"/>
    <lineage>
        <taxon>Eukaryota</taxon>
        <taxon>Fungi</taxon>
        <taxon>Fungi incertae sedis</taxon>
        <taxon>Zoopagomycota</taxon>
        <taxon>Kickxellomycotina</taxon>
        <taxon>Kickxellomycetes</taxon>
        <taxon>Kickxellales</taxon>
        <taxon>Kickxellaceae</taxon>
        <taxon>Coemansia</taxon>
    </lineage>
</organism>
<dbReference type="SMART" id="SM00355">
    <property type="entry name" value="ZnF_C2H2"/>
    <property type="match status" value="2"/>
</dbReference>
<keyword evidence="1" id="KW-0479">Metal-binding</keyword>
<evidence type="ECO:0000259" key="6">
    <source>
        <dbReference type="PROSITE" id="PS50178"/>
    </source>
</evidence>
<keyword evidence="7" id="KW-0378">Hydrolase</keyword>
<name>A0A9W7YF83_9FUNG</name>
<accession>A0A9W7YF83</accession>
<dbReference type="InterPro" id="IPR011011">
    <property type="entry name" value="Znf_FYVE_PHD"/>
</dbReference>
<keyword evidence="8" id="KW-1185">Reference proteome</keyword>
<protein>
    <submittedName>
        <fullName evidence="7">Carboxypeptidase Y-deficient</fullName>
    </submittedName>
</protein>
<feature type="compositionally biased region" description="Gly residues" evidence="5">
    <location>
        <begin position="616"/>
        <end position="625"/>
    </location>
</feature>
<dbReference type="GO" id="GO:0004180">
    <property type="term" value="F:carboxypeptidase activity"/>
    <property type="evidence" value="ECO:0007669"/>
    <property type="project" value="UniProtKB-KW"/>
</dbReference>
<gene>
    <name evidence="7" type="primary">PEP7</name>
    <name evidence="7" type="ORF">LPJ61_001003</name>
</gene>